<evidence type="ECO:0000313" key="10">
    <source>
        <dbReference type="EMBL" id="HET97434.1"/>
    </source>
</evidence>
<feature type="binding site" evidence="5">
    <location>
        <position position="83"/>
    </location>
    <ligand>
        <name>Zn(2+)</name>
        <dbReference type="ChEBI" id="CHEBI:29105"/>
    </ligand>
</feature>
<organism evidence="10">
    <name type="scientific">Desulfurivibrio alkaliphilus</name>
    <dbReference type="NCBI Taxonomy" id="427923"/>
    <lineage>
        <taxon>Bacteria</taxon>
        <taxon>Pseudomonadati</taxon>
        <taxon>Thermodesulfobacteriota</taxon>
        <taxon>Desulfobulbia</taxon>
        <taxon>Desulfobulbales</taxon>
        <taxon>Desulfobulbaceae</taxon>
        <taxon>Desulfurivibrio</taxon>
    </lineage>
</organism>
<feature type="binding site" evidence="5">
    <location>
        <position position="107"/>
    </location>
    <ligand>
        <name>Zn(2+)</name>
        <dbReference type="ChEBI" id="CHEBI:29105"/>
    </ligand>
</feature>
<evidence type="ECO:0000256" key="6">
    <source>
        <dbReference type="PROSITE-ProRule" id="PRU00510"/>
    </source>
</evidence>
<accession>A0A7C2TK24</accession>
<dbReference type="Proteomes" id="UP000885986">
    <property type="component" value="Unassembled WGS sequence"/>
</dbReference>
<evidence type="ECO:0000259" key="9">
    <source>
        <dbReference type="Pfam" id="PF21157"/>
    </source>
</evidence>
<evidence type="ECO:0000256" key="3">
    <source>
        <dbReference type="ARBA" id="ARBA00022771"/>
    </source>
</evidence>
<dbReference type="HAMAP" id="MF_00926">
    <property type="entry name" value="DksA"/>
    <property type="match status" value="1"/>
</dbReference>
<dbReference type="GO" id="GO:0008270">
    <property type="term" value="F:zinc ion binding"/>
    <property type="evidence" value="ECO:0007669"/>
    <property type="project" value="UniProtKB-UniRule"/>
</dbReference>
<comment type="subcellular location">
    <subcellularLocation>
        <location evidence="5">Cytoplasm</location>
    </subcellularLocation>
</comment>
<evidence type="ECO:0000256" key="4">
    <source>
        <dbReference type="ARBA" id="ARBA00022833"/>
    </source>
</evidence>
<comment type="function">
    <text evidence="5">Transcription factor that acts by binding directly to the RNA polymerase (RNAP). Required for negative regulation of rRNA expression and positive regulation of several amino acid biosynthesis promoters.</text>
</comment>
<keyword evidence="3 5" id="KW-0863">Zinc-finger</keyword>
<dbReference type="EMBL" id="DSDS01000039">
    <property type="protein sequence ID" value="HET97434.1"/>
    <property type="molecule type" value="Genomic_DNA"/>
</dbReference>
<dbReference type="PANTHER" id="PTHR33823">
    <property type="entry name" value="RNA POLYMERASE-BINDING TRANSCRIPTION FACTOR DKSA-RELATED"/>
    <property type="match status" value="1"/>
</dbReference>
<dbReference type="AlphaFoldDB" id="A0A7C2TK24"/>
<dbReference type="SUPFAM" id="SSF57716">
    <property type="entry name" value="Glucocorticoid receptor-like (DNA-binding domain)"/>
    <property type="match status" value="1"/>
</dbReference>
<dbReference type="Pfam" id="PF21157">
    <property type="entry name" value="DksA_N"/>
    <property type="match status" value="1"/>
</dbReference>
<dbReference type="SUPFAM" id="SSF109635">
    <property type="entry name" value="DnaK suppressor protein DksA, alpha-hairpin domain"/>
    <property type="match status" value="1"/>
</dbReference>
<evidence type="ECO:0000256" key="2">
    <source>
        <dbReference type="ARBA" id="ARBA00022723"/>
    </source>
</evidence>
<dbReference type="InterPro" id="IPR037187">
    <property type="entry name" value="DnaK_N"/>
</dbReference>
<dbReference type="NCBIfam" id="TIGR02420">
    <property type="entry name" value="dksA"/>
    <property type="match status" value="1"/>
</dbReference>
<comment type="subunit">
    <text evidence="5">Interacts directly with the RNA polymerase.</text>
</comment>
<dbReference type="Pfam" id="PF01258">
    <property type="entry name" value="zf-dskA_traR"/>
    <property type="match status" value="1"/>
</dbReference>
<evidence type="ECO:0000256" key="7">
    <source>
        <dbReference type="SAM" id="MobiDB-lite"/>
    </source>
</evidence>
<comment type="similarity">
    <text evidence="5">Belongs to the DksA family.</text>
</comment>
<dbReference type="PROSITE" id="PS01102">
    <property type="entry name" value="ZF_DKSA_1"/>
    <property type="match status" value="1"/>
</dbReference>
<keyword evidence="1 5" id="KW-0963">Cytoplasm</keyword>
<gene>
    <name evidence="5 10" type="primary">dksA</name>
    <name evidence="10" type="ORF">ENN98_01760</name>
</gene>
<feature type="domain" description="DnaK suppressor protein DksA N-terminal" evidence="9">
    <location>
        <begin position="6"/>
        <end position="75"/>
    </location>
</feature>
<feature type="binding site" evidence="5">
    <location>
        <position position="86"/>
    </location>
    <ligand>
        <name>Zn(2+)</name>
        <dbReference type="ChEBI" id="CHEBI:29105"/>
    </ligand>
</feature>
<feature type="binding site" evidence="5">
    <location>
        <position position="104"/>
    </location>
    <ligand>
        <name>Zn(2+)</name>
        <dbReference type="ChEBI" id="CHEBI:29105"/>
    </ligand>
</feature>
<comment type="caution">
    <text evidence="10">The sequence shown here is derived from an EMBL/GenBank/DDBJ whole genome shotgun (WGS) entry which is preliminary data.</text>
</comment>
<dbReference type="PANTHER" id="PTHR33823:SF2">
    <property type="entry name" value="RNA POLYMERASE-BINDING TRANSCRIPTION FACTOR DKSA"/>
    <property type="match status" value="1"/>
</dbReference>
<evidence type="ECO:0000256" key="5">
    <source>
        <dbReference type="HAMAP-Rule" id="MF_00926"/>
    </source>
</evidence>
<dbReference type="InterPro" id="IPR012784">
    <property type="entry name" value="DksA_RNA_pol-bd"/>
</dbReference>
<name>A0A7C2TK24_9BACT</name>
<proteinExistence type="inferred from homology"/>
<keyword evidence="4 5" id="KW-0862">Zinc</keyword>
<dbReference type="GO" id="GO:0010468">
    <property type="term" value="P:regulation of gene expression"/>
    <property type="evidence" value="ECO:0007669"/>
    <property type="project" value="UniProtKB-UniRule"/>
</dbReference>
<dbReference type="InterPro" id="IPR020458">
    <property type="entry name" value="Znf_DskA_TraR_CS"/>
</dbReference>
<reference evidence="10" key="1">
    <citation type="journal article" date="2020" name="mSystems">
        <title>Genome- and Community-Level Interaction Insights into Carbon Utilization and Element Cycling Functions of Hydrothermarchaeota in Hydrothermal Sediment.</title>
        <authorList>
            <person name="Zhou Z."/>
            <person name="Liu Y."/>
            <person name="Xu W."/>
            <person name="Pan J."/>
            <person name="Luo Z.H."/>
            <person name="Li M."/>
        </authorList>
    </citation>
    <scope>NUCLEOTIDE SEQUENCE [LARGE SCALE GENOMIC DNA]</scope>
    <source>
        <strain evidence="10">SpSt-1224</strain>
    </source>
</reference>
<keyword evidence="2 5" id="KW-0479">Metal-binding</keyword>
<dbReference type="Gene3D" id="1.20.120.910">
    <property type="entry name" value="DksA, coiled-coil domain"/>
    <property type="match status" value="1"/>
</dbReference>
<feature type="domain" description="Zinc finger DksA/TraR C4-type" evidence="8">
    <location>
        <begin position="79"/>
        <end position="112"/>
    </location>
</feature>
<dbReference type="InterPro" id="IPR000962">
    <property type="entry name" value="Znf_DskA_TraR"/>
</dbReference>
<dbReference type="GO" id="GO:0005737">
    <property type="term" value="C:cytoplasm"/>
    <property type="evidence" value="ECO:0007669"/>
    <property type="project" value="UniProtKB-SubCell"/>
</dbReference>
<feature type="zinc finger region" description="dksA C4-type" evidence="6">
    <location>
        <begin position="83"/>
        <end position="107"/>
    </location>
</feature>
<evidence type="ECO:0000259" key="8">
    <source>
        <dbReference type="Pfam" id="PF01258"/>
    </source>
</evidence>
<dbReference type="InterPro" id="IPR048489">
    <property type="entry name" value="DksA_N"/>
</dbReference>
<sequence>MEQKDRDYFRKKLDELSQQLLSEAEKTIHEMTDHSDNYPDPTDRATAESDRSFELRIRDRERKLLAKIKEAIERLEQDTYGICEACGDDISLKRLEARPVTTLCIACKTKQETQEKAHKGK</sequence>
<dbReference type="PROSITE" id="PS51128">
    <property type="entry name" value="ZF_DKSA_2"/>
    <property type="match status" value="1"/>
</dbReference>
<evidence type="ECO:0000256" key="1">
    <source>
        <dbReference type="ARBA" id="ARBA00022490"/>
    </source>
</evidence>
<protein>
    <recommendedName>
        <fullName evidence="5">RNA polymerase-binding transcription factor DksA</fullName>
    </recommendedName>
</protein>
<feature type="region of interest" description="Disordered" evidence="7">
    <location>
        <begin position="27"/>
        <end position="51"/>
    </location>
</feature>